<evidence type="ECO:0000313" key="3">
    <source>
        <dbReference type="Proteomes" id="UP001303046"/>
    </source>
</evidence>
<dbReference type="Proteomes" id="UP001303046">
    <property type="component" value="Unassembled WGS sequence"/>
</dbReference>
<dbReference type="EMBL" id="JAVFWL010000002">
    <property type="protein sequence ID" value="KAK6734122.1"/>
    <property type="molecule type" value="Genomic_DNA"/>
</dbReference>
<feature type="region of interest" description="Disordered" evidence="1">
    <location>
        <begin position="264"/>
        <end position="289"/>
    </location>
</feature>
<organism evidence="2 3">
    <name type="scientific">Necator americanus</name>
    <name type="common">Human hookworm</name>
    <dbReference type="NCBI Taxonomy" id="51031"/>
    <lineage>
        <taxon>Eukaryota</taxon>
        <taxon>Metazoa</taxon>
        <taxon>Ecdysozoa</taxon>
        <taxon>Nematoda</taxon>
        <taxon>Chromadorea</taxon>
        <taxon>Rhabditida</taxon>
        <taxon>Rhabditina</taxon>
        <taxon>Rhabditomorpha</taxon>
        <taxon>Strongyloidea</taxon>
        <taxon>Ancylostomatidae</taxon>
        <taxon>Bunostominae</taxon>
        <taxon>Necator</taxon>
    </lineage>
</organism>
<feature type="compositionally biased region" description="Low complexity" evidence="1">
    <location>
        <begin position="398"/>
        <end position="408"/>
    </location>
</feature>
<name>A0ABR1C6I4_NECAM</name>
<evidence type="ECO:0000256" key="1">
    <source>
        <dbReference type="SAM" id="MobiDB-lite"/>
    </source>
</evidence>
<comment type="caution">
    <text evidence="2">The sequence shown here is derived from an EMBL/GenBank/DDBJ whole genome shotgun (WGS) entry which is preliminary data.</text>
</comment>
<reference evidence="2 3" key="1">
    <citation type="submission" date="2023-08" db="EMBL/GenBank/DDBJ databases">
        <title>A Necator americanus chromosomal reference genome.</title>
        <authorList>
            <person name="Ilik V."/>
            <person name="Petrzelkova K.J."/>
            <person name="Pardy F."/>
            <person name="Fuh T."/>
            <person name="Niatou-Singa F.S."/>
            <person name="Gouil Q."/>
            <person name="Baker L."/>
            <person name="Ritchie M.E."/>
            <person name="Jex A.R."/>
            <person name="Gazzola D."/>
            <person name="Li H."/>
            <person name="Toshio Fujiwara R."/>
            <person name="Zhan B."/>
            <person name="Aroian R.V."/>
            <person name="Pafco B."/>
            <person name="Schwarz E.M."/>
        </authorList>
    </citation>
    <scope>NUCLEOTIDE SEQUENCE [LARGE SCALE GENOMIC DNA]</scope>
    <source>
        <strain evidence="2 3">Aroian</strain>
        <tissue evidence="2">Whole animal</tissue>
    </source>
</reference>
<feature type="compositionally biased region" description="Basic and acidic residues" evidence="1">
    <location>
        <begin position="280"/>
        <end position="289"/>
    </location>
</feature>
<proteinExistence type="predicted"/>
<feature type="region of interest" description="Disordered" evidence="1">
    <location>
        <begin position="398"/>
        <end position="421"/>
    </location>
</feature>
<sequence length="468" mass="52902">MYFAVLLIPFLQALELPLAPYNVKVFCRQGKRYTRNVQTALQCSSSTTACGFFEFNGPDKLKGINKIGIYECVDDGILQTTDGDFEEDNSELFSELCGAVPQCSSLHLDSLNPAFVKYLIIHYDIQLEELTSRNIRFCCSLFHHTLQKLVTSEKDRLPYIPAPPVHCQSEVCGAEAVGCLLHSLTSDSEEEYEDDIKRTRRKVSQRQLTKRQSDDYDVVELFFDFEEDQDESTFQFVTRSPPQATTLKPIRATLKNPAATVRLASPRSTTAVTTTRKRSKLENDEHGSHEEMEETHCVYRHLNDEMYRYCLLVHQKKDGDRCYYHEAHTICCCFVPPDKETCDPMELDIVRPPVPTKLPDIHITARPVEIQRSLTQTTASTTTATTTTTTASAAVTTVSTSRLTSTRTRTPHPTPIGNQPNKRCRITYPRKKISGSKVRPTLVCDSACSSVSDLLLCSLLIYVLQFQL</sequence>
<evidence type="ECO:0000313" key="2">
    <source>
        <dbReference type="EMBL" id="KAK6734122.1"/>
    </source>
</evidence>
<protein>
    <submittedName>
        <fullName evidence="2">Uncharacterized protein</fullName>
    </submittedName>
</protein>
<keyword evidence="3" id="KW-1185">Reference proteome</keyword>
<accession>A0ABR1C6I4</accession>
<gene>
    <name evidence="2" type="primary">Necator_chrII.g5518</name>
    <name evidence="2" type="ORF">RB195_017725</name>
</gene>